<reference evidence="2" key="1">
    <citation type="submission" date="2020-12" db="EMBL/GenBank/DDBJ databases">
        <title>Genomic characterization of non-nitrogen-fixing Frankia strains.</title>
        <authorList>
            <person name="Carlos-Shanley C."/>
            <person name="Guerra T."/>
            <person name="Hahn D."/>
        </authorList>
    </citation>
    <scope>NUCLEOTIDE SEQUENCE</scope>
    <source>
        <strain evidence="2">CN6</strain>
    </source>
</reference>
<dbReference type="Proteomes" id="UP000604475">
    <property type="component" value="Unassembled WGS sequence"/>
</dbReference>
<accession>A0A937UT24</accession>
<evidence type="ECO:0000313" key="2">
    <source>
        <dbReference type="EMBL" id="MBL7633122.1"/>
    </source>
</evidence>
<evidence type="ECO:0000313" key="3">
    <source>
        <dbReference type="Proteomes" id="UP000604475"/>
    </source>
</evidence>
<organism evidence="2 3">
    <name type="scientific">Frankia nepalensis</name>
    <dbReference type="NCBI Taxonomy" id="1836974"/>
    <lineage>
        <taxon>Bacteria</taxon>
        <taxon>Bacillati</taxon>
        <taxon>Actinomycetota</taxon>
        <taxon>Actinomycetes</taxon>
        <taxon>Frankiales</taxon>
        <taxon>Frankiaceae</taxon>
        <taxon>Frankia</taxon>
    </lineage>
</organism>
<evidence type="ECO:0000256" key="1">
    <source>
        <dbReference type="SAM" id="MobiDB-lite"/>
    </source>
</evidence>
<dbReference type="EMBL" id="JAEACQ010000373">
    <property type="protein sequence ID" value="MBL7633122.1"/>
    <property type="molecule type" value="Genomic_DNA"/>
</dbReference>
<feature type="non-terminal residue" evidence="2">
    <location>
        <position position="66"/>
    </location>
</feature>
<name>A0A937UT24_9ACTN</name>
<dbReference type="AlphaFoldDB" id="A0A937UT24"/>
<dbReference type="InterPro" id="IPR006311">
    <property type="entry name" value="TAT_signal"/>
</dbReference>
<proteinExistence type="predicted"/>
<sequence length="66" mass="6998">MIEPTSDEIAYDQERLRQFVRGEARAHGLSRRSLLRLLALATGPGAAVAAWGGPGPPPRAPAPAPR</sequence>
<dbReference type="PROSITE" id="PS51318">
    <property type="entry name" value="TAT"/>
    <property type="match status" value="1"/>
</dbReference>
<gene>
    <name evidence="2" type="ORF">I7412_39415</name>
</gene>
<feature type="compositionally biased region" description="Pro residues" evidence="1">
    <location>
        <begin position="54"/>
        <end position="66"/>
    </location>
</feature>
<protein>
    <submittedName>
        <fullName evidence="2">Uncharacterized protein</fullName>
    </submittedName>
</protein>
<comment type="caution">
    <text evidence="2">The sequence shown here is derived from an EMBL/GenBank/DDBJ whole genome shotgun (WGS) entry which is preliminary data.</text>
</comment>
<keyword evidence="3" id="KW-1185">Reference proteome</keyword>
<feature type="region of interest" description="Disordered" evidence="1">
    <location>
        <begin position="46"/>
        <end position="66"/>
    </location>
</feature>